<evidence type="ECO:0008006" key="3">
    <source>
        <dbReference type="Google" id="ProtNLM"/>
    </source>
</evidence>
<protein>
    <recommendedName>
        <fullName evidence="3">Prepilin-type N-terminal cleavage/methylation domain-containing protein</fullName>
    </recommendedName>
</protein>
<dbReference type="SUPFAM" id="SSF54523">
    <property type="entry name" value="Pili subunits"/>
    <property type="match status" value="1"/>
</dbReference>
<feature type="transmembrane region" description="Helical" evidence="1">
    <location>
        <begin position="28"/>
        <end position="48"/>
    </location>
</feature>
<accession>A0A060UZQ5</accession>
<reference evidence="2" key="1">
    <citation type="submission" date="2014-03" db="EMBL/GenBank/DDBJ databases">
        <authorList>
            <person name="Genoscope - CEA"/>
        </authorList>
    </citation>
    <scope>NUCLEOTIDE SEQUENCE [LARGE SCALE GENOMIC DNA]</scope>
    <source>
        <strain evidence="2">CF27</strain>
    </source>
</reference>
<dbReference type="Gene3D" id="3.30.700.10">
    <property type="entry name" value="Glycoprotein, Type 4 Pilin"/>
    <property type="match status" value="1"/>
</dbReference>
<organism evidence="2">
    <name type="scientific">Acidithiobacillus ferrivorans</name>
    <dbReference type="NCBI Taxonomy" id="160808"/>
    <lineage>
        <taxon>Bacteria</taxon>
        <taxon>Pseudomonadati</taxon>
        <taxon>Pseudomonadota</taxon>
        <taxon>Acidithiobacillia</taxon>
        <taxon>Acidithiobacillales</taxon>
        <taxon>Acidithiobacillaceae</taxon>
        <taxon>Acidithiobacillus</taxon>
    </lineage>
</organism>
<dbReference type="EMBL" id="CCCS020000078">
    <property type="protein sequence ID" value="CDQ12133.1"/>
    <property type="molecule type" value="Genomic_DNA"/>
</dbReference>
<name>A0A060UZQ5_9PROT</name>
<gene>
    <name evidence="2" type="ORF">AFERRI_80082</name>
</gene>
<keyword evidence="1" id="KW-1133">Transmembrane helix</keyword>
<dbReference type="InterPro" id="IPR012902">
    <property type="entry name" value="N_methyl_site"/>
</dbReference>
<sequence length="238" mass="25387">MSLQEIQMFEWHRKEACRLQACRPQAGFTLIELMIVIAIIGILAAIAIPQYEKYIASAEAADIAQDTHQAIVETISAVAAAQAGQTTVLISKTSGISGSFGVSRDAVYSGSLAYIAGNTSEIGQIEANPATVTPALIMAAYRYSLSNSPYFVKTNDPVFSGGFSQSVGHLLHVLAYRGPPMTSCRAAVTVTLDDRNPKHPTVEQDVAGEMRNMGYETYGVPGGYYTFGITSNGAVCHP</sequence>
<proteinExistence type="predicted"/>
<reference evidence="2" key="2">
    <citation type="submission" date="2014-07" db="EMBL/GenBank/DDBJ databases">
        <title>Initial genome analysis of the psychrotolerant acidophile Acidithiobacillus ferrivorans CF27: insights into iron and sulfur oxidation pathways and into biofilm formation.</title>
        <authorList>
            <person name="Talla E."/>
            <person name="Hedrich S."/>
            <person name="Mangenot S."/>
            <person name="Ji B."/>
            <person name="Johnson D.B."/>
            <person name="Barbe V."/>
            <person name="Bonnefoy V."/>
        </authorList>
    </citation>
    <scope>NUCLEOTIDE SEQUENCE [LARGE SCALE GENOMIC DNA]</scope>
    <source>
        <strain evidence="2">CF27</strain>
    </source>
</reference>
<keyword evidence="1" id="KW-0812">Transmembrane</keyword>
<dbReference type="AlphaFoldDB" id="A0A060UZQ5"/>
<evidence type="ECO:0000313" key="2">
    <source>
        <dbReference type="EMBL" id="CDQ12133.1"/>
    </source>
</evidence>
<keyword evidence="1" id="KW-0472">Membrane</keyword>
<dbReference type="InterPro" id="IPR045584">
    <property type="entry name" value="Pilin-like"/>
</dbReference>
<dbReference type="NCBIfam" id="TIGR02532">
    <property type="entry name" value="IV_pilin_GFxxxE"/>
    <property type="match status" value="1"/>
</dbReference>
<dbReference type="Pfam" id="PF07963">
    <property type="entry name" value="N_methyl"/>
    <property type="match status" value="1"/>
</dbReference>
<dbReference type="PROSITE" id="PS00409">
    <property type="entry name" value="PROKAR_NTER_METHYL"/>
    <property type="match status" value="1"/>
</dbReference>
<comment type="caution">
    <text evidence="2">The sequence shown here is derived from an EMBL/GenBank/DDBJ whole genome shotgun (WGS) entry which is preliminary data.</text>
</comment>
<evidence type="ECO:0000256" key="1">
    <source>
        <dbReference type="SAM" id="Phobius"/>
    </source>
</evidence>